<evidence type="ECO:0000256" key="1">
    <source>
        <dbReference type="ARBA" id="ARBA00022801"/>
    </source>
</evidence>
<reference evidence="7" key="1">
    <citation type="submission" date="2016-10" db="EMBL/GenBank/DDBJ databases">
        <authorList>
            <person name="Varghese N."/>
            <person name="Submissions S."/>
        </authorList>
    </citation>
    <scope>NUCLEOTIDE SEQUENCE [LARGE SCALE GENOMIC DNA]</scope>
    <source>
        <strain evidence="7">DSM 9751</strain>
    </source>
</reference>
<dbReference type="Proteomes" id="UP000198982">
    <property type="component" value="Unassembled WGS sequence"/>
</dbReference>
<gene>
    <name evidence="6" type="ORF">SAMN05216178_6806</name>
</gene>
<organism evidence="6 7">
    <name type="scientific">Pseudomonas saponiphila</name>
    <dbReference type="NCBI Taxonomy" id="556534"/>
    <lineage>
        <taxon>Bacteria</taxon>
        <taxon>Pseudomonadati</taxon>
        <taxon>Pseudomonadota</taxon>
        <taxon>Gammaproteobacteria</taxon>
        <taxon>Pseudomonadales</taxon>
        <taxon>Pseudomonadaceae</taxon>
        <taxon>Pseudomonas</taxon>
    </lineage>
</organism>
<dbReference type="GO" id="GO:0006935">
    <property type="term" value="P:chemotaxis"/>
    <property type="evidence" value="ECO:0007669"/>
    <property type="project" value="UniProtKB-UniRule"/>
</dbReference>
<feature type="domain" description="CheB-type methylesterase" evidence="5">
    <location>
        <begin position="119"/>
        <end position="309"/>
    </location>
</feature>
<dbReference type="Gene3D" id="3.40.50.180">
    <property type="entry name" value="Methylesterase CheB, C-terminal domain"/>
    <property type="match status" value="1"/>
</dbReference>
<dbReference type="GO" id="GO:0005737">
    <property type="term" value="C:cytoplasm"/>
    <property type="evidence" value="ECO:0007669"/>
    <property type="project" value="InterPro"/>
</dbReference>
<dbReference type="RefSeq" id="WP_092320778.1">
    <property type="nucleotide sequence ID" value="NZ_FNTJ01000003.1"/>
</dbReference>
<keyword evidence="4" id="KW-0145">Chemotaxis</keyword>
<feature type="active site" evidence="4">
    <location>
        <position position="157"/>
    </location>
</feature>
<keyword evidence="1 4" id="KW-0378">Hydrolase</keyword>
<evidence type="ECO:0000256" key="2">
    <source>
        <dbReference type="ARBA" id="ARBA00039140"/>
    </source>
</evidence>
<evidence type="ECO:0000256" key="3">
    <source>
        <dbReference type="ARBA" id="ARBA00048267"/>
    </source>
</evidence>
<dbReference type="InterPro" id="IPR000673">
    <property type="entry name" value="Sig_transdc_resp-reg_Me-estase"/>
</dbReference>
<evidence type="ECO:0000259" key="5">
    <source>
        <dbReference type="PROSITE" id="PS50122"/>
    </source>
</evidence>
<dbReference type="AlphaFoldDB" id="A0A1H4ZUA6"/>
<dbReference type="PANTHER" id="PTHR42872">
    <property type="entry name" value="PROTEIN-GLUTAMATE METHYLESTERASE/PROTEIN-GLUTAMINE GLUTAMINASE"/>
    <property type="match status" value="1"/>
</dbReference>
<dbReference type="GO" id="GO:0008984">
    <property type="term" value="F:protein-glutamate methylesterase activity"/>
    <property type="evidence" value="ECO:0007669"/>
    <property type="project" value="UniProtKB-EC"/>
</dbReference>
<evidence type="ECO:0000313" key="6">
    <source>
        <dbReference type="EMBL" id="SED32920.1"/>
    </source>
</evidence>
<evidence type="ECO:0000256" key="4">
    <source>
        <dbReference type="PROSITE-ProRule" id="PRU00050"/>
    </source>
</evidence>
<dbReference type="Pfam" id="PF01339">
    <property type="entry name" value="CheB_methylest"/>
    <property type="match status" value="1"/>
</dbReference>
<dbReference type="PANTHER" id="PTHR42872:SF6">
    <property type="entry name" value="PROTEIN-GLUTAMATE METHYLESTERASE_PROTEIN-GLUTAMINE GLUTAMINASE"/>
    <property type="match status" value="1"/>
</dbReference>
<feature type="active site" evidence="4">
    <location>
        <position position="251"/>
    </location>
</feature>
<dbReference type="SUPFAM" id="SSF52738">
    <property type="entry name" value="Methylesterase CheB, C-terminal domain"/>
    <property type="match status" value="1"/>
</dbReference>
<sequence>MKVGIVSASGVQATLIQEELSTVLANVRVFSIPEVESGLARTTNQHLMIYDISDPSLLESEDLNEQMDSNEPPCLFNETDLYPMSPEQRIAWRNRMIEEMKKLAPDLADEIKQANDRFAASKVDTLVIGSSSGGPLALKEFFSNLPRLNIAIFIAQHMPEAAFGLLLRQVKEAAKDWDVEIGYHGQKVVGGKVILIPRDVTLNISPNAIIEFKPNVTPPEFHPSINQAIRSVHAYSKERTNILILTGMGEDGAAAVRDLKGKVKSIMAQDHASCASSSMPDAARETNAVQFSGPPSELARKVSEAYGFGVVLLN</sequence>
<name>A0A1H4ZUA6_9PSED</name>
<dbReference type="InterPro" id="IPR035909">
    <property type="entry name" value="CheB_C"/>
</dbReference>
<feature type="active site" evidence="4">
    <location>
        <position position="131"/>
    </location>
</feature>
<proteinExistence type="predicted"/>
<evidence type="ECO:0000313" key="7">
    <source>
        <dbReference type="Proteomes" id="UP000198982"/>
    </source>
</evidence>
<keyword evidence="7" id="KW-1185">Reference proteome</keyword>
<comment type="catalytic activity">
    <reaction evidence="3">
        <text>[protein]-L-glutamate 5-O-methyl ester + H2O = L-glutamyl-[protein] + methanol + H(+)</text>
        <dbReference type="Rhea" id="RHEA:23236"/>
        <dbReference type="Rhea" id="RHEA-COMP:10208"/>
        <dbReference type="Rhea" id="RHEA-COMP:10311"/>
        <dbReference type="ChEBI" id="CHEBI:15377"/>
        <dbReference type="ChEBI" id="CHEBI:15378"/>
        <dbReference type="ChEBI" id="CHEBI:17790"/>
        <dbReference type="ChEBI" id="CHEBI:29973"/>
        <dbReference type="ChEBI" id="CHEBI:82795"/>
        <dbReference type="EC" id="3.1.1.61"/>
    </reaction>
</comment>
<protein>
    <recommendedName>
        <fullName evidence="2">protein-glutamate methylesterase</fullName>
        <ecNumber evidence="2">3.1.1.61</ecNumber>
    </recommendedName>
</protein>
<dbReference type="GO" id="GO:0000156">
    <property type="term" value="F:phosphorelay response regulator activity"/>
    <property type="evidence" value="ECO:0007669"/>
    <property type="project" value="InterPro"/>
</dbReference>
<dbReference type="PROSITE" id="PS50122">
    <property type="entry name" value="CHEB"/>
    <property type="match status" value="1"/>
</dbReference>
<dbReference type="EC" id="3.1.1.61" evidence="2"/>
<dbReference type="EMBL" id="FNTJ01000003">
    <property type="protein sequence ID" value="SED32920.1"/>
    <property type="molecule type" value="Genomic_DNA"/>
</dbReference>
<accession>A0A1H4ZUA6</accession>